<name>A0A494YAM7_9BURK</name>
<dbReference type="InterPro" id="IPR020846">
    <property type="entry name" value="MFS_dom"/>
</dbReference>
<keyword evidence="10" id="KW-1185">Reference proteome</keyword>
<dbReference type="OrthoDB" id="9807274at2"/>
<feature type="transmembrane region" description="Helical" evidence="7">
    <location>
        <begin position="303"/>
        <end position="324"/>
    </location>
</feature>
<evidence type="ECO:0000256" key="7">
    <source>
        <dbReference type="SAM" id="Phobius"/>
    </source>
</evidence>
<dbReference type="CDD" id="cd17321">
    <property type="entry name" value="MFS_MMR_MDR_like"/>
    <property type="match status" value="1"/>
</dbReference>
<dbReference type="PROSITE" id="PS50850">
    <property type="entry name" value="MFS"/>
    <property type="match status" value="1"/>
</dbReference>
<dbReference type="PANTHER" id="PTHR42718:SF46">
    <property type="entry name" value="BLR6921 PROTEIN"/>
    <property type="match status" value="1"/>
</dbReference>
<evidence type="ECO:0000313" key="10">
    <source>
        <dbReference type="Proteomes" id="UP000270342"/>
    </source>
</evidence>
<feature type="transmembrane region" description="Helical" evidence="7">
    <location>
        <begin position="425"/>
        <end position="447"/>
    </location>
</feature>
<keyword evidence="2" id="KW-0813">Transport</keyword>
<feature type="transmembrane region" description="Helical" evidence="7">
    <location>
        <begin position="114"/>
        <end position="131"/>
    </location>
</feature>
<dbReference type="SUPFAM" id="SSF103473">
    <property type="entry name" value="MFS general substrate transporter"/>
    <property type="match status" value="1"/>
</dbReference>
<feature type="domain" description="Major facilitator superfamily (MFS) profile" evidence="8">
    <location>
        <begin position="15"/>
        <end position="450"/>
    </location>
</feature>
<comment type="caution">
    <text evidence="9">The sequence shown here is derived from an EMBL/GenBank/DDBJ whole genome shotgun (WGS) entry which is preliminary data.</text>
</comment>
<comment type="subcellular location">
    <subcellularLocation>
        <location evidence="1">Cell membrane</location>
        <topology evidence="1">Multi-pass membrane protein</topology>
    </subcellularLocation>
</comment>
<gene>
    <name evidence="9" type="ORF">D7S86_04790</name>
</gene>
<feature type="transmembrane region" description="Helical" evidence="7">
    <location>
        <begin position="53"/>
        <end position="73"/>
    </location>
</feature>
<dbReference type="GO" id="GO:0005886">
    <property type="term" value="C:plasma membrane"/>
    <property type="evidence" value="ECO:0007669"/>
    <property type="project" value="UniProtKB-SubCell"/>
</dbReference>
<dbReference type="FunFam" id="1.20.1250.20:FF:000168">
    <property type="entry name" value="Transporter, major facilitator family"/>
    <property type="match status" value="1"/>
</dbReference>
<dbReference type="GO" id="GO:0022857">
    <property type="term" value="F:transmembrane transporter activity"/>
    <property type="evidence" value="ECO:0007669"/>
    <property type="project" value="InterPro"/>
</dbReference>
<dbReference type="AlphaFoldDB" id="A0A494YAM7"/>
<evidence type="ECO:0000256" key="6">
    <source>
        <dbReference type="ARBA" id="ARBA00023136"/>
    </source>
</evidence>
<evidence type="ECO:0000256" key="2">
    <source>
        <dbReference type="ARBA" id="ARBA00022448"/>
    </source>
</evidence>
<evidence type="ECO:0000259" key="8">
    <source>
        <dbReference type="PROSITE" id="PS50850"/>
    </source>
</evidence>
<evidence type="ECO:0000256" key="5">
    <source>
        <dbReference type="ARBA" id="ARBA00022989"/>
    </source>
</evidence>
<evidence type="ECO:0000256" key="3">
    <source>
        <dbReference type="ARBA" id="ARBA00022475"/>
    </source>
</evidence>
<dbReference type="InterPro" id="IPR011701">
    <property type="entry name" value="MFS"/>
</dbReference>
<evidence type="ECO:0000313" key="9">
    <source>
        <dbReference type="EMBL" id="RKP59215.1"/>
    </source>
</evidence>
<evidence type="ECO:0000256" key="1">
    <source>
        <dbReference type="ARBA" id="ARBA00004651"/>
    </source>
</evidence>
<dbReference type="Gene3D" id="1.20.1250.20">
    <property type="entry name" value="MFS general substrate transporter like domains"/>
    <property type="match status" value="1"/>
</dbReference>
<dbReference type="Gene3D" id="1.20.1720.10">
    <property type="entry name" value="Multidrug resistance protein D"/>
    <property type="match status" value="1"/>
</dbReference>
<keyword evidence="4 7" id="KW-0812">Transmembrane</keyword>
<dbReference type="InterPro" id="IPR036259">
    <property type="entry name" value="MFS_trans_sf"/>
</dbReference>
<dbReference type="FunFam" id="1.20.1720.10:FF:000011">
    <property type="entry name" value="Transporter, major facilitator family"/>
    <property type="match status" value="1"/>
</dbReference>
<dbReference type="PANTHER" id="PTHR42718">
    <property type="entry name" value="MAJOR FACILITATOR SUPERFAMILY MULTIDRUG TRANSPORTER MFSC"/>
    <property type="match status" value="1"/>
</dbReference>
<feature type="transmembrane region" description="Helical" evidence="7">
    <location>
        <begin position="167"/>
        <end position="186"/>
    </location>
</feature>
<dbReference type="PRINTS" id="PR01036">
    <property type="entry name" value="TCRTETB"/>
</dbReference>
<dbReference type="EMBL" id="RBZU01000001">
    <property type="protein sequence ID" value="RKP59215.1"/>
    <property type="molecule type" value="Genomic_DNA"/>
</dbReference>
<dbReference type="Pfam" id="PF07690">
    <property type="entry name" value="MFS_1"/>
    <property type="match status" value="1"/>
</dbReference>
<sequence length="454" mass="47096">MHAPDGLPTPRRYYALLALALGTILAVLDGAIANVALPTIAHELKSDPATSVWVVNAYQMAVMVSLLPLASLAERIGFRRVYLGGLSLFTVASLMCALSPTMTILAIARAIQGFGASGLMSVNIAVIRMIFPTRQLARGVSINASVVAISTAIGPTLASGILSIASWHWLFAVNVPLGIGSVLLGLRTMPNNEVHDRPYDYASAILNALTFGLAILAVDGLGHPDGRAWVIAEAIGALVIGVIFVRRQLSQTAPLLPVDLLRIPMFAMAIGTSVCAFVAQMLAFVSLPFYLQDALGRSQVETGLLMTPWPLTIVFVAPISGILSERVPASVLGGVGLFSFAAGLFLLAGLPAHPDAFDIGWRMAVCGFGYGLFQTPNNRAILSSAPRSRSGGASGMLGAARLTGQTLGAALVALIFGVVPAHGTTVTLIVGAVFSATAAVVSLSRLANRAAPAA</sequence>
<feature type="transmembrane region" description="Helical" evidence="7">
    <location>
        <begin position="198"/>
        <end position="216"/>
    </location>
</feature>
<feature type="transmembrane region" description="Helical" evidence="7">
    <location>
        <begin position="331"/>
        <end position="353"/>
    </location>
</feature>
<proteinExistence type="predicted"/>
<feature type="transmembrane region" description="Helical" evidence="7">
    <location>
        <begin position="398"/>
        <end position="419"/>
    </location>
</feature>
<feature type="transmembrane region" description="Helical" evidence="7">
    <location>
        <begin position="85"/>
        <end position="108"/>
    </location>
</feature>
<feature type="transmembrane region" description="Helical" evidence="7">
    <location>
        <begin position="228"/>
        <end position="245"/>
    </location>
</feature>
<keyword evidence="5 7" id="KW-1133">Transmembrane helix</keyword>
<feature type="transmembrane region" description="Helical" evidence="7">
    <location>
        <begin position="266"/>
        <end position="291"/>
    </location>
</feature>
<keyword evidence="6 7" id="KW-0472">Membrane</keyword>
<feature type="transmembrane region" description="Helical" evidence="7">
    <location>
        <begin position="140"/>
        <end position="161"/>
    </location>
</feature>
<dbReference type="RefSeq" id="WP_121083883.1">
    <property type="nucleotide sequence ID" value="NZ_RBZU01000001.1"/>
</dbReference>
<dbReference type="Proteomes" id="UP000270342">
    <property type="component" value="Unassembled WGS sequence"/>
</dbReference>
<reference evidence="9 10" key="1">
    <citation type="submission" date="2018-10" db="EMBL/GenBank/DDBJ databases">
        <title>Robbsia sp. DHC34, isolated from soil.</title>
        <authorList>
            <person name="Gao Z.-H."/>
            <person name="Qiu L.-H."/>
        </authorList>
    </citation>
    <scope>NUCLEOTIDE SEQUENCE [LARGE SCALE GENOMIC DNA]</scope>
    <source>
        <strain evidence="9 10">DHC34</strain>
    </source>
</reference>
<protein>
    <submittedName>
        <fullName evidence="9">MFS transporter</fullName>
    </submittedName>
</protein>
<feature type="transmembrane region" description="Helical" evidence="7">
    <location>
        <begin position="12"/>
        <end position="33"/>
    </location>
</feature>
<evidence type="ECO:0000256" key="4">
    <source>
        <dbReference type="ARBA" id="ARBA00022692"/>
    </source>
</evidence>
<organism evidence="9 10">
    <name type="scientific">Pararobbsia silviterrae</name>
    <dbReference type="NCBI Taxonomy" id="1792498"/>
    <lineage>
        <taxon>Bacteria</taxon>
        <taxon>Pseudomonadati</taxon>
        <taxon>Pseudomonadota</taxon>
        <taxon>Betaproteobacteria</taxon>
        <taxon>Burkholderiales</taxon>
        <taxon>Burkholderiaceae</taxon>
        <taxon>Pararobbsia</taxon>
    </lineage>
</organism>
<keyword evidence="3" id="KW-1003">Cell membrane</keyword>
<accession>A0A494YAM7</accession>